<dbReference type="SMART" id="SM00271">
    <property type="entry name" value="DnaJ"/>
    <property type="match status" value="1"/>
</dbReference>
<organism evidence="4">
    <name type="scientific">Trypanosoma congolense (strain IL3000)</name>
    <dbReference type="NCBI Taxonomy" id="1068625"/>
    <lineage>
        <taxon>Eukaryota</taxon>
        <taxon>Discoba</taxon>
        <taxon>Euglenozoa</taxon>
        <taxon>Kinetoplastea</taxon>
        <taxon>Metakinetoplastina</taxon>
        <taxon>Trypanosomatida</taxon>
        <taxon>Trypanosomatidae</taxon>
        <taxon>Trypanosoma</taxon>
        <taxon>Nannomonas</taxon>
    </lineage>
</organism>
<dbReference type="EMBL" id="HE575320">
    <property type="protein sequence ID" value="CCC91239.1"/>
    <property type="molecule type" value="Genomic_DNA"/>
</dbReference>
<dbReference type="PANTHER" id="PTHR44094">
    <property type="entry name" value="DNAJ HEAT SHOCK N-TERMINAL DOMAIN-CONTAINING PROTEIN"/>
    <property type="match status" value="1"/>
</dbReference>
<dbReference type="InterPro" id="IPR036869">
    <property type="entry name" value="J_dom_sf"/>
</dbReference>
<keyword evidence="2" id="KW-0812">Transmembrane</keyword>
<evidence type="ECO:0000256" key="2">
    <source>
        <dbReference type="SAM" id="Phobius"/>
    </source>
</evidence>
<evidence type="ECO:0000259" key="3">
    <source>
        <dbReference type="PROSITE" id="PS50076"/>
    </source>
</evidence>
<feature type="compositionally biased region" description="Basic residues" evidence="1">
    <location>
        <begin position="219"/>
        <end position="233"/>
    </location>
</feature>
<dbReference type="VEuPathDB" id="TriTrypDB:TcIL3000_7_380"/>
<evidence type="ECO:0000256" key="1">
    <source>
        <dbReference type="SAM" id="MobiDB-lite"/>
    </source>
</evidence>
<accession>G0UPC8</accession>
<sequence>MSAGLTARRLILQQLTAVSKHFPLRTGLSVGAPAGVRTASHGRWISFFIRPENDRNTFTLMTEEEIDLLKKCQEVDGDEGRVILSTRPTHNALKAIGGSMLNITLSFLVSPLLALSVSLESIRRQGMGPIAFITAPAAGLLWGGIFMAIAWYAAVQQILLCCINTLRAPLMYLLYPGRCWNELSCTYEYPLGNVHDAHPLLAFQASPDKMFERAMKRETTRKRDKRGAKYTKTGKHDSPVDDDYYATLGVPRDATLQQIKEAYNRLVLKVHPDKNPHQSAAAEFDAITKAYRVLSNVERRRKYDMGGKSGVDDIGKKKREAVRALFGGNTLHLLVGDVKTGSFSQRVIDGLDWNQEELCVLRQRTQERARDELLTNYLNYLMSAKQGKNTTDPTEMRRRLQCLTNTGLAREVLFAVGHEYKRVLLYSKASGPLERLGLYVNTIAPHRSRRRLDKWRHFSRIRQHTLKDSASMVDLAWYTSVEELESTARIVATSVLLDPRMAEEERRHRSEALQVLSESFIACGQPYKGANKQTMDALMNSLRDYHQQKRCEND</sequence>
<feature type="domain" description="J" evidence="3">
    <location>
        <begin position="243"/>
        <end position="307"/>
    </location>
</feature>
<dbReference type="Gene3D" id="1.10.287.110">
    <property type="entry name" value="DnaJ domain"/>
    <property type="match status" value="1"/>
</dbReference>
<dbReference type="Pfam" id="PF00226">
    <property type="entry name" value="DnaJ"/>
    <property type="match status" value="1"/>
</dbReference>
<dbReference type="PRINTS" id="PR00625">
    <property type="entry name" value="JDOMAIN"/>
</dbReference>
<dbReference type="PANTHER" id="PTHR44094:SF7">
    <property type="entry name" value="PROTEIN DNAJ, PUTATIVE-RELATED"/>
    <property type="match status" value="1"/>
</dbReference>
<feature type="transmembrane region" description="Helical" evidence="2">
    <location>
        <begin position="95"/>
        <end position="118"/>
    </location>
</feature>
<name>G0UPC8_TRYCI</name>
<dbReference type="SUPFAM" id="SSF46565">
    <property type="entry name" value="Chaperone J-domain"/>
    <property type="match status" value="1"/>
</dbReference>
<protein>
    <submittedName>
        <fullName evidence="4">Putative chaperone protein DNAj</fullName>
    </submittedName>
</protein>
<dbReference type="InterPro" id="IPR052423">
    <property type="entry name" value="EMIR"/>
</dbReference>
<feature type="region of interest" description="Disordered" evidence="1">
    <location>
        <begin position="217"/>
        <end position="236"/>
    </location>
</feature>
<dbReference type="PROSITE" id="PS50076">
    <property type="entry name" value="DNAJ_2"/>
    <property type="match status" value="1"/>
</dbReference>
<reference evidence="4" key="1">
    <citation type="journal article" date="2012" name="Proc. Natl. Acad. Sci. U.S.A.">
        <title>Antigenic diversity is generated by distinct evolutionary mechanisms in African trypanosome species.</title>
        <authorList>
            <person name="Jackson A.P."/>
            <person name="Berry A."/>
            <person name="Aslett M."/>
            <person name="Allison H.C."/>
            <person name="Burton P."/>
            <person name="Vavrova-Anderson J."/>
            <person name="Brown R."/>
            <person name="Browne H."/>
            <person name="Corton N."/>
            <person name="Hauser H."/>
            <person name="Gamble J."/>
            <person name="Gilderthorp R."/>
            <person name="Marcello L."/>
            <person name="McQuillan J."/>
            <person name="Otto T.D."/>
            <person name="Quail M.A."/>
            <person name="Sanders M.J."/>
            <person name="van Tonder A."/>
            <person name="Ginger M.L."/>
            <person name="Field M.C."/>
            <person name="Barry J.D."/>
            <person name="Hertz-Fowler C."/>
            <person name="Berriman M."/>
        </authorList>
    </citation>
    <scope>NUCLEOTIDE SEQUENCE</scope>
    <source>
        <strain evidence="4">IL3000</strain>
    </source>
</reference>
<keyword evidence="2" id="KW-0472">Membrane</keyword>
<proteinExistence type="predicted"/>
<feature type="transmembrane region" description="Helical" evidence="2">
    <location>
        <begin position="130"/>
        <end position="154"/>
    </location>
</feature>
<gene>
    <name evidence="4" type="ORF">TCIL3000_7_380</name>
</gene>
<dbReference type="AlphaFoldDB" id="G0UPC8"/>
<dbReference type="FunFam" id="1.10.287.110:FF:000228">
    <property type="entry name" value="Chaperone protein DNAJ, putative"/>
    <property type="match status" value="1"/>
</dbReference>
<evidence type="ECO:0000313" key="4">
    <source>
        <dbReference type="EMBL" id="CCC91239.1"/>
    </source>
</evidence>
<keyword evidence="2" id="KW-1133">Transmembrane helix</keyword>
<dbReference type="CDD" id="cd06257">
    <property type="entry name" value="DnaJ"/>
    <property type="match status" value="1"/>
</dbReference>
<dbReference type="InterPro" id="IPR001623">
    <property type="entry name" value="DnaJ_domain"/>
</dbReference>